<proteinExistence type="predicted"/>
<name>A0ABY4ZA61_9ACTN</name>
<evidence type="ECO:0000313" key="2">
    <source>
        <dbReference type="Proteomes" id="UP001056374"/>
    </source>
</evidence>
<evidence type="ECO:0000313" key="1">
    <source>
        <dbReference type="EMBL" id="USQ85840.1"/>
    </source>
</evidence>
<sequence length="488" mass="54275">MKLTLDESCRFGMGVDSRMQQARGEAIAFDGVTDAQGGQNVTGNFTLITQQEQLTEALEISVSASIRYGLAQVSARMKFAEDYACNEASVYLLLHAQAENAPRHMTGARLTPTAEKAYRRAPEEFRRNFGDTYIDEIYSGGSLAILYIFHTRDESSRREISGSLQASIGNFMAGGDISGSFKSTVEQATIRSELEIKAFISGGRGVVLPSSLDESVSLYRNFAVTVLNAGVPYRVTVKPWNEFPLPPGPTWAETLARQDTIDTCGKNILAAIQQRSRIQYILDEPEQFIDPDLAELRNAQGKLNALIGKWAQTAGACNEDISKCSLQGLELPAVPWPNRLETHDVLGAKIEEVRLHDSRAAVYFRPENFPGGRLDQVYDVDPNRAGRWRISYDSEGRPIGGVFWCEGWGAHVVYGAIFRRYARFGHCQGPYSYPREDEETYNRPDSPNSRVQYFEGGTLWWDARDNHVVGGPYTPIDEQEPPLPPGPI</sequence>
<keyword evidence="2" id="KW-1185">Reference proteome</keyword>
<organism evidence="1 2">
    <name type="scientific">Streptomyces phaeoluteigriseus</name>
    <dbReference type="NCBI Taxonomy" id="114686"/>
    <lineage>
        <taxon>Bacteria</taxon>
        <taxon>Bacillati</taxon>
        <taxon>Actinomycetota</taxon>
        <taxon>Actinomycetes</taxon>
        <taxon>Kitasatosporales</taxon>
        <taxon>Streptomycetaceae</taxon>
        <taxon>Streptomyces</taxon>
        <taxon>Streptomyces aurantiacus group</taxon>
    </lineage>
</organism>
<accession>A0ABY4ZA61</accession>
<dbReference type="Proteomes" id="UP001056374">
    <property type="component" value="Chromosome"/>
</dbReference>
<protein>
    <submittedName>
        <fullName evidence="1">Uncharacterized protein</fullName>
    </submittedName>
</protein>
<reference evidence="1" key="1">
    <citation type="submission" date="2022-06" db="EMBL/GenBank/DDBJ databases">
        <title>Complete genome sequence of soil microorganisms Streptomyces sp. Qhu-M197 isolated from Alpine meadows habitats on the Tibetan Plateau.</title>
        <authorList>
            <person name="Zhang B."/>
            <person name="Xiang X."/>
            <person name="Fan J."/>
        </authorList>
    </citation>
    <scope>NUCLEOTIDE SEQUENCE</scope>
    <source>
        <strain evidence="1">Qhu-M197</strain>
    </source>
</reference>
<gene>
    <name evidence="1" type="ORF">NFX46_20075</name>
</gene>
<dbReference type="RefSeq" id="WP_252551122.1">
    <property type="nucleotide sequence ID" value="NZ_CP099468.1"/>
</dbReference>
<dbReference type="EMBL" id="CP099468">
    <property type="protein sequence ID" value="USQ85840.1"/>
    <property type="molecule type" value="Genomic_DNA"/>
</dbReference>